<feature type="transmembrane region" description="Helical" evidence="2">
    <location>
        <begin position="98"/>
        <end position="116"/>
    </location>
</feature>
<keyword evidence="2" id="KW-0812">Transmembrane</keyword>
<evidence type="ECO:0000256" key="2">
    <source>
        <dbReference type="SAM" id="Phobius"/>
    </source>
</evidence>
<dbReference type="AlphaFoldDB" id="A0A1N7KGH8"/>
<feature type="compositionally biased region" description="Basic and acidic residues" evidence="1">
    <location>
        <begin position="9"/>
        <end position="19"/>
    </location>
</feature>
<protein>
    <recommendedName>
        <fullName evidence="5">DUF2956 domain-containing protein</fullName>
    </recommendedName>
</protein>
<sequence>MNHIPKSTISDETKTEAMRLAKATQKPGQTKEQTKLVIQGIQKGIDQYKKQQKTKARETDRLRKKLKPVSSALLDIQSDNSLQSQPDSQQTISSGNKLPWVLLGLSWLLFAGYQFLNNFIS</sequence>
<gene>
    <name evidence="3" type="ORF">SAMN05421760_102416</name>
</gene>
<organism evidence="3 4">
    <name type="scientific">Neptunomonas antarctica</name>
    <dbReference type="NCBI Taxonomy" id="619304"/>
    <lineage>
        <taxon>Bacteria</taxon>
        <taxon>Pseudomonadati</taxon>
        <taxon>Pseudomonadota</taxon>
        <taxon>Gammaproteobacteria</taxon>
        <taxon>Oceanospirillales</taxon>
        <taxon>Oceanospirillaceae</taxon>
        <taxon>Neptunomonas</taxon>
    </lineage>
</organism>
<evidence type="ECO:0000313" key="3">
    <source>
        <dbReference type="EMBL" id="SIS60574.1"/>
    </source>
</evidence>
<dbReference type="Pfam" id="PF11169">
    <property type="entry name" value="DUF2956"/>
    <property type="match status" value="1"/>
</dbReference>
<dbReference type="Proteomes" id="UP000185999">
    <property type="component" value="Unassembled WGS sequence"/>
</dbReference>
<accession>A0A1N7KGH8</accession>
<keyword evidence="2" id="KW-1133">Transmembrane helix</keyword>
<dbReference type="InterPro" id="IPR021339">
    <property type="entry name" value="DUF2956"/>
</dbReference>
<evidence type="ECO:0000313" key="4">
    <source>
        <dbReference type="Proteomes" id="UP000185999"/>
    </source>
</evidence>
<dbReference type="RefSeq" id="WP_054343348.1">
    <property type="nucleotide sequence ID" value="NZ_FTOE01000002.1"/>
</dbReference>
<reference evidence="4" key="1">
    <citation type="submission" date="2017-01" db="EMBL/GenBank/DDBJ databases">
        <authorList>
            <person name="Varghese N."/>
            <person name="Submissions S."/>
        </authorList>
    </citation>
    <scope>NUCLEOTIDE SEQUENCE [LARGE SCALE GENOMIC DNA]</scope>
    <source>
        <strain evidence="4">DSM 22306</strain>
    </source>
</reference>
<evidence type="ECO:0000256" key="1">
    <source>
        <dbReference type="SAM" id="MobiDB-lite"/>
    </source>
</evidence>
<proteinExistence type="predicted"/>
<feature type="region of interest" description="Disordered" evidence="1">
    <location>
        <begin position="1"/>
        <end position="34"/>
    </location>
</feature>
<keyword evidence="2" id="KW-0472">Membrane</keyword>
<keyword evidence="4" id="KW-1185">Reference proteome</keyword>
<dbReference type="EMBL" id="FTOE01000002">
    <property type="protein sequence ID" value="SIS60574.1"/>
    <property type="molecule type" value="Genomic_DNA"/>
</dbReference>
<name>A0A1N7KGH8_9GAMM</name>
<evidence type="ECO:0008006" key="5">
    <source>
        <dbReference type="Google" id="ProtNLM"/>
    </source>
</evidence>